<reference evidence="2 3" key="1">
    <citation type="submission" date="2019-03" db="EMBL/GenBank/DDBJ databases">
        <title>Genomic Encyclopedia of Type Strains, Phase IV (KMG-IV): sequencing the most valuable type-strain genomes for metagenomic binning, comparative biology and taxonomic classification.</title>
        <authorList>
            <person name="Goeker M."/>
        </authorList>
    </citation>
    <scope>NUCLEOTIDE SEQUENCE [LARGE SCALE GENOMIC DNA]</scope>
    <source>
        <strain evidence="2 3">DSM 100048</strain>
    </source>
</reference>
<evidence type="ECO:0008006" key="4">
    <source>
        <dbReference type="Google" id="ProtNLM"/>
    </source>
</evidence>
<protein>
    <recommendedName>
        <fullName evidence="4">Lipoprotein</fullName>
    </recommendedName>
</protein>
<keyword evidence="1" id="KW-0732">Signal</keyword>
<evidence type="ECO:0000313" key="2">
    <source>
        <dbReference type="EMBL" id="TCU95300.1"/>
    </source>
</evidence>
<feature type="signal peptide" evidence="1">
    <location>
        <begin position="1"/>
        <end position="20"/>
    </location>
</feature>
<dbReference type="EMBL" id="SMBX01000008">
    <property type="protein sequence ID" value="TCU95300.1"/>
    <property type="molecule type" value="Genomic_DNA"/>
</dbReference>
<dbReference type="PROSITE" id="PS51257">
    <property type="entry name" value="PROKAR_LIPOPROTEIN"/>
    <property type="match status" value="1"/>
</dbReference>
<dbReference type="Proteomes" id="UP000294692">
    <property type="component" value="Unassembled WGS sequence"/>
</dbReference>
<name>A0A4R3UWC3_9BURK</name>
<gene>
    <name evidence="2" type="ORF">EV686_108143</name>
</gene>
<proteinExistence type="predicted"/>
<evidence type="ECO:0000256" key="1">
    <source>
        <dbReference type="SAM" id="SignalP"/>
    </source>
</evidence>
<accession>A0A4R3UWC3</accession>
<dbReference type="OrthoDB" id="964913at2"/>
<comment type="caution">
    <text evidence="2">The sequence shown here is derived from an EMBL/GenBank/DDBJ whole genome shotgun (WGS) entry which is preliminary data.</text>
</comment>
<feature type="chain" id="PRO_5020979017" description="Lipoprotein" evidence="1">
    <location>
        <begin position="21"/>
        <end position="316"/>
    </location>
</feature>
<organism evidence="2 3">
    <name type="scientific">Paracandidimonas soli</name>
    <dbReference type="NCBI Taxonomy" id="1917182"/>
    <lineage>
        <taxon>Bacteria</taxon>
        <taxon>Pseudomonadati</taxon>
        <taxon>Pseudomonadota</taxon>
        <taxon>Betaproteobacteria</taxon>
        <taxon>Burkholderiales</taxon>
        <taxon>Alcaligenaceae</taxon>
        <taxon>Paracandidimonas</taxon>
    </lineage>
</organism>
<keyword evidence="3" id="KW-1185">Reference proteome</keyword>
<dbReference type="RefSeq" id="WP_132477733.1">
    <property type="nucleotide sequence ID" value="NZ_JBHRVM010000001.1"/>
</dbReference>
<dbReference type="AlphaFoldDB" id="A0A4R3UWC3"/>
<sequence length="316" mass="34126">MKTLHWLGAFTLLSACSQVAGNPLQQAMAQLDAMGNEFVQAANHTQLDADNLADSRYYTAATFPNATAAHSAIGLPDAGLDALTRAVLLVHAYEAPLPHVRYRIEYSMNVSPDVPEAQQDHVEVRRYNLGPARRADLQASTPANHLADPQEFGVGPHVSWRFVMAPVMGFQAALTHAGRVEIPDAQAQADDCLGVSCLVLADPTGPERGWQAVPPPQLGPALYAARSNWGVAQPARVMEELWSSIAGQGMDPLPYQPGQPAFQFVISSNTDGQQAAVMGLARQSVVLDSSVSEIWTQRFEAEQTPPNFSTLLVPRR</sequence>
<evidence type="ECO:0000313" key="3">
    <source>
        <dbReference type="Proteomes" id="UP000294692"/>
    </source>
</evidence>